<comment type="caution">
    <text evidence="1">The sequence shown here is derived from an EMBL/GenBank/DDBJ whole genome shotgun (WGS) entry which is preliminary data.</text>
</comment>
<dbReference type="InterPro" id="IPR027417">
    <property type="entry name" value="P-loop_NTPase"/>
</dbReference>
<proteinExistence type="predicted"/>
<gene>
    <name evidence="1" type="ORF">IW252_002204</name>
</gene>
<dbReference type="AlphaFoldDB" id="A0A931DBJ5"/>
<dbReference type="EMBL" id="JADOTZ010000001">
    <property type="protein sequence ID" value="MBG6085437.1"/>
    <property type="molecule type" value="Genomic_DNA"/>
</dbReference>
<evidence type="ECO:0000313" key="1">
    <source>
        <dbReference type="EMBL" id="MBG6085437.1"/>
    </source>
</evidence>
<dbReference type="Pfam" id="PF03567">
    <property type="entry name" value="Sulfotransfer_2"/>
    <property type="match status" value="1"/>
</dbReference>
<dbReference type="SUPFAM" id="SSF52540">
    <property type="entry name" value="P-loop containing nucleoside triphosphate hydrolases"/>
    <property type="match status" value="1"/>
</dbReference>
<sequence length="213" mass="24553">MPIFRKRGKAVLFAHVPKTGGTSVERLFRSSGWEISLLLEKNLDDKRHLNYYRRSSPQHMQASLLSERFRLEAFDVIFMMVRDPLERFRSEIAMRLPRITDPADPAFNSFGDQLLRDYIADPYAWDNHLRPQVDFYLPGASIFKLEEGMGTAVTSLREDLGLDLGKTAPHNKVRRSALKSSDIVLSPSLERRVVQLYAQDYTTFDYARPIITS</sequence>
<name>A0A931DBJ5_9MICC</name>
<dbReference type="GO" id="GO:0008146">
    <property type="term" value="F:sulfotransferase activity"/>
    <property type="evidence" value="ECO:0007669"/>
    <property type="project" value="InterPro"/>
</dbReference>
<evidence type="ECO:0000313" key="2">
    <source>
        <dbReference type="Proteomes" id="UP000625033"/>
    </source>
</evidence>
<protein>
    <recommendedName>
        <fullName evidence="3">Sulfotransferase family protein</fullName>
    </recommendedName>
</protein>
<reference evidence="1" key="1">
    <citation type="submission" date="2020-11" db="EMBL/GenBank/DDBJ databases">
        <title>Sequencing the genomes of 1000 actinobacteria strains.</title>
        <authorList>
            <person name="Klenk H.-P."/>
        </authorList>
    </citation>
    <scope>NUCLEOTIDE SEQUENCE</scope>
    <source>
        <strain evidence="1">DSM 26152</strain>
    </source>
</reference>
<accession>A0A931DBJ5</accession>
<dbReference type="RefSeq" id="WP_196836623.1">
    <property type="nucleotide sequence ID" value="NZ_JADOTZ010000001.1"/>
</dbReference>
<dbReference type="InterPro" id="IPR005331">
    <property type="entry name" value="Sulfotransferase"/>
</dbReference>
<dbReference type="Gene3D" id="3.40.50.300">
    <property type="entry name" value="P-loop containing nucleotide triphosphate hydrolases"/>
    <property type="match status" value="1"/>
</dbReference>
<evidence type="ECO:0008006" key="3">
    <source>
        <dbReference type="Google" id="ProtNLM"/>
    </source>
</evidence>
<keyword evidence="2" id="KW-1185">Reference proteome</keyword>
<organism evidence="1 2">
    <name type="scientific">Zhihengliuella flava</name>
    <dbReference type="NCBI Taxonomy" id="1285193"/>
    <lineage>
        <taxon>Bacteria</taxon>
        <taxon>Bacillati</taxon>
        <taxon>Actinomycetota</taxon>
        <taxon>Actinomycetes</taxon>
        <taxon>Micrococcales</taxon>
        <taxon>Micrococcaceae</taxon>
        <taxon>Zhihengliuella</taxon>
    </lineage>
</organism>
<dbReference type="GO" id="GO:0016020">
    <property type="term" value="C:membrane"/>
    <property type="evidence" value="ECO:0007669"/>
    <property type="project" value="InterPro"/>
</dbReference>
<dbReference type="Proteomes" id="UP000625033">
    <property type="component" value="Unassembled WGS sequence"/>
</dbReference>